<dbReference type="EMBL" id="MAAO01000007">
    <property type="protein sequence ID" value="OUR95634.1"/>
    <property type="molecule type" value="Genomic_DNA"/>
</dbReference>
<dbReference type="PANTHER" id="PTHR33835">
    <property type="entry name" value="YALI0C07656P"/>
    <property type="match status" value="1"/>
</dbReference>
<gene>
    <name evidence="1" type="ORF">A9Q84_14110</name>
</gene>
<organism evidence="1 2">
    <name type="scientific">Halobacteriovorax marinus</name>
    <dbReference type="NCBI Taxonomy" id="97084"/>
    <lineage>
        <taxon>Bacteria</taxon>
        <taxon>Pseudomonadati</taxon>
        <taxon>Bdellovibrionota</taxon>
        <taxon>Bacteriovoracia</taxon>
        <taxon>Bacteriovoracales</taxon>
        <taxon>Halobacteriovoraceae</taxon>
        <taxon>Halobacteriovorax</taxon>
    </lineage>
</organism>
<accession>A0A1Y5FAH7</accession>
<protein>
    <recommendedName>
        <fullName evidence="3">Metallo-beta-lactamase domain-containing protein</fullName>
    </recommendedName>
</protein>
<proteinExistence type="predicted"/>
<comment type="caution">
    <text evidence="1">The sequence shown here is derived from an EMBL/GenBank/DDBJ whole genome shotgun (WGS) entry which is preliminary data.</text>
</comment>
<dbReference type="InterPro" id="IPR036866">
    <property type="entry name" value="RibonucZ/Hydroxyglut_hydro"/>
</dbReference>
<evidence type="ECO:0008006" key="3">
    <source>
        <dbReference type="Google" id="ProtNLM"/>
    </source>
</evidence>
<dbReference type="AlphaFoldDB" id="A0A1Y5FAH7"/>
<dbReference type="SUPFAM" id="SSF56281">
    <property type="entry name" value="Metallo-hydrolase/oxidoreductase"/>
    <property type="match status" value="1"/>
</dbReference>
<dbReference type="InterPro" id="IPR025638">
    <property type="entry name" value="DUF4336"/>
</dbReference>
<sequence length="260" mass="29857">MKTKTIQVSKNFWNIRGSFKIGGLIDIGTHASLIRTNNGKFIFLDSLTLEGETLQKVNELTNNGKDVESVLNLHPFHTIHVSKMHDQFPNAKHYGTARHLLKSPELNWESLKTEDKELHEKFSSDLEFSIPRGVDFISQDENLHFSSVLVYHRSSRTIHVDDTLMYIRLPKIMIFFGVSDPISFHPTLSKVLENNKEAADKFQQWAKEIAESWSDAENLCAAHTASFIGHKKRGVSIHDKILKALDRVQKKLQSHKKRFQ</sequence>
<reference evidence="2" key="1">
    <citation type="journal article" date="2017" name="Proc. Natl. Acad. Sci. U.S.A.">
        <title>Simulation of Deepwater Horizon oil plume reveals substrate specialization within a complex community of hydrocarbon-degraders.</title>
        <authorList>
            <person name="Hu P."/>
            <person name="Dubinsky E.A."/>
            <person name="Probst A.J."/>
            <person name="Wang J."/>
            <person name="Sieber C.M.K."/>
            <person name="Tom L.M."/>
            <person name="Gardinali P."/>
            <person name="Banfield J.F."/>
            <person name="Atlas R.M."/>
            <person name="Andersen G.L."/>
        </authorList>
    </citation>
    <scope>NUCLEOTIDE SEQUENCE [LARGE SCALE GENOMIC DNA]</scope>
</reference>
<evidence type="ECO:0000313" key="2">
    <source>
        <dbReference type="Proteomes" id="UP000196531"/>
    </source>
</evidence>
<dbReference type="PANTHER" id="PTHR33835:SF1">
    <property type="entry name" value="METALLO-BETA-LACTAMASE DOMAIN-CONTAINING PROTEIN"/>
    <property type="match status" value="1"/>
</dbReference>
<name>A0A1Y5FAH7_9BACT</name>
<dbReference type="Proteomes" id="UP000196531">
    <property type="component" value="Unassembled WGS sequence"/>
</dbReference>
<evidence type="ECO:0000313" key="1">
    <source>
        <dbReference type="EMBL" id="OUR95634.1"/>
    </source>
</evidence>